<keyword evidence="2" id="KW-1185">Reference proteome</keyword>
<dbReference type="EMBL" id="JAVFWL010000001">
    <property type="protein sequence ID" value="KAK6730290.1"/>
    <property type="molecule type" value="Genomic_DNA"/>
</dbReference>
<evidence type="ECO:0000313" key="2">
    <source>
        <dbReference type="Proteomes" id="UP001303046"/>
    </source>
</evidence>
<name>A0ABR1BYJ0_NECAM</name>
<protein>
    <recommendedName>
        <fullName evidence="3">Endonuclease/exonuclease/phosphatase domain-containing protein</fullName>
    </recommendedName>
</protein>
<reference evidence="1 2" key="1">
    <citation type="submission" date="2023-08" db="EMBL/GenBank/DDBJ databases">
        <title>A Necator americanus chromosomal reference genome.</title>
        <authorList>
            <person name="Ilik V."/>
            <person name="Petrzelkova K.J."/>
            <person name="Pardy F."/>
            <person name="Fuh T."/>
            <person name="Niatou-Singa F.S."/>
            <person name="Gouil Q."/>
            <person name="Baker L."/>
            <person name="Ritchie M.E."/>
            <person name="Jex A.R."/>
            <person name="Gazzola D."/>
            <person name="Li H."/>
            <person name="Toshio Fujiwara R."/>
            <person name="Zhan B."/>
            <person name="Aroian R.V."/>
            <person name="Pafco B."/>
            <person name="Schwarz E.M."/>
        </authorList>
    </citation>
    <scope>NUCLEOTIDE SEQUENCE [LARGE SCALE GENOMIC DNA]</scope>
    <source>
        <strain evidence="1 2">Aroian</strain>
        <tissue evidence="1">Whole animal</tissue>
    </source>
</reference>
<gene>
    <name evidence="1" type="primary">Necator_chrI.g3139</name>
    <name evidence="1" type="ORF">RB195_007010</name>
</gene>
<dbReference type="Proteomes" id="UP001303046">
    <property type="component" value="Unassembled WGS sequence"/>
</dbReference>
<evidence type="ECO:0008006" key="3">
    <source>
        <dbReference type="Google" id="ProtNLM"/>
    </source>
</evidence>
<evidence type="ECO:0000313" key="1">
    <source>
        <dbReference type="EMBL" id="KAK6730290.1"/>
    </source>
</evidence>
<comment type="caution">
    <text evidence="1">The sequence shown here is derived from an EMBL/GenBank/DDBJ whole genome shotgun (WGS) entry which is preliminary data.</text>
</comment>
<accession>A0ABR1BYJ0</accession>
<sequence>MISAEDDTFYYYYFVALEEQLQQPVKRNLLNMFNVAPQCVGSKTGARNVADDDSELDAFCEGLEEVIRNEKSFQKLVVGDFNAKLGKAAEEEYRIRRNSMNKFYADC</sequence>
<proteinExistence type="predicted"/>
<organism evidence="1 2">
    <name type="scientific">Necator americanus</name>
    <name type="common">Human hookworm</name>
    <dbReference type="NCBI Taxonomy" id="51031"/>
    <lineage>
        <taxon>Eukaryota</taxon>
        <taxon>Metazoa</taxon>
        <taxon>Ecdysozoa</taxon>
        <taxon>Nematoda</taxon>
        <taxon>Chromadorea</taxon>
        <taxon>Rhabditida</taxon>
        <taxon>Rhabditina</taxon>
        <taxon>Rhabditomorpha</taxon>
        <taxon>Strongyloidea</taxon>
        <taxon>Ancylostomatidae</taxon>
        <taxon>Bunostominae</taxon>
        <taxon>Necator</taxon>
    </lineage>
</organism>